<dbReference type="PROSITE" id="PS50977">
    <property type="entry name" value="HTH_TETR_2"/>
    <property type="match status" value="1"/>
</dbReference>
<dbReference type="Proteomes" id="UP001217838">
    <property type="component" value="Unassembled WGS sequence"/>
</dbReference>
<dbReference type="InterPro" id="IPR001647">
    <property type="entry name" value="HTH_TetR"/>
</dbReference>
<protein>
    <submittedName>
        <fullName evidence="6">Helix-turn-helix domain containing protein</fullName>
    </submittedName>
</protein>
<dbReference type="InterPro" id="IPR036271">
    <property type="entry name" value="Tet_transcr_reg_TetR-rel_C_sf"/>
</dbReference>
<proteinExistence type="predicted"/>
<keyword evidence="1" id="KW-0805">Transcription regulation</keyword>
<dbReference type="PANTHER" id="PTHR30055:SF174">
    <property type="entry name" value="TRANSCRIPTIONAL REGULATORY PROTEIN (PROBABLY TETR-FAMILY)-RELATED"/>
    <property type="match status" value="1"/>
</dbReference>
<dbReference type="Gene3D" id="1.10.357.10">
    <property type="entry name" value="Tetracycline Repressor, domain 2"/>
    <property type="match status" value="1"/>
</dbReference>
<dbReference type="SUPFAM" id="SSF46689">
    <property type="entry name" value="Homeodomain-like"/>
    <property type="match status" value="1"/>
</dbReference>
<evidence type="ECO:0000256" key="1">
    <source>
        <dbReference type="ARBA" id="ARBA00023015"/>
    </source>
</evidence>
<accession>A0ABT5B9H2</accession>
<evidence type="ECO:0000313" key="6">
    <source>
        <dbReference type="EMBL" id="MDC0670790.1"/>
    </source>
</evidence>
<keyword evidence="2 4" id="KW-0238">DNA-binding</keyword>
<comment type="caution">
    <text evidence="6">The sequence shown here is derived from an EMBL/GenBank/DDBJ whole genome shotgun (WGS) entry which is preliminary data.</text>
</comment>
<name>A0ABT5B9H2_9BACT</name>
<sequence length="211" mass="23194">MARGPRRSEPDEARERARLQVDERRAQLVELGLKLFSERSYDELSIDDIASAAGISKGLLYHYFSSKREFYAATVRSAAESLLARTDPAGDGPDPEALLAALDQYLLFAEEHASAYVALMRSGVGHDAEVAAIVEDTRARFVTRLAGRLGLGDMTPRVRLALRGWVGFVEGSSLDWLARRDLPREELRDLLAQLLLATLMAVDATPPEVAA</sequence>
<dbReference type="Pfam" id="PF00440">
    <property type="entry name" value="TetR_N"/>
    <property type="match status" value="1"/>
</dbReference>
<dbReference type="InterPro" id="IPR050109">
    <property type="entry name" value="HTH-type_TetR-like_transc_reg"/>
</dbReference>
<dbReference type="PANTHER" id="PTHR30055">
    <property type="entry name" value="HTH-TYPE TRANSCRIPTIONAL REGULATOR RUTR"/>
    <property type="match status" value="1"/>
</dbReference>
<evidence type="ECO:0000259" key="5">
    <source>
        <dbReference type="PROSITE" id="PS50977"/>
    </source>
</evidence>
<evidence type="ECO:0000256" key="3">
    <source>
        <dbReference type="ARBA" id="ARBA00023163"/>
    </source>
</evidence>
<evidence type="ECO:0000256" key="4">
    <source>
        <dbReference type="PROSITE-ProRule" id="PRU00335"/>
    </source>
</evidence>
<dbReference type="SUPFAM" id="SSF48498">
    <property type="entry name" value="Tetracyclin repressor-like, C-terminal domain"/>
    <property type="match status" value="1"/>
</dbReference>
<organism evidence="6 7">
    <name type="scientific">Nannocystis radixulma</name>
    <dbReference type="NCBI Taxonomy" id="2995305"/>
    <lineage>
        <taxon>Bacteria</taxon>
        <taxon>Pseudomonadati</taxon>
        <taxon>Myxococcota</taxon>
        <taxon>Polyangia</taxon>
        <taxon>Nannocystales</taxon>
        <taxon>Nannocystaceae</taxon>
        <taxon>Nannocystis</taxon>
    </lineage>
</organism>
<keyword evidence="7" id="KW-1185">Reference proteome</keyword>
<dbReference type="PRINTS" id="PR00455">
    <property type="entry name" value="HTHTETR"/>
</dbReference>
<reference evidence="6 7" key="1">
    <citation type="submission" date="2022-11" db="EMBL/GenBank/DDBJ databases">
        <title>Minimal conservation of predation-associated metabolite biosynthetic gene clusters underscores biosynthetic potential of Myxococcota including descriptions for ten novel species: Archangium lansinium sp. nov., Myxococcus landrumus sp. nov., Nannocystis bai.</title>
        <authorList>
            <person name="Ahearne A."/>
            <person name="Stevens C."/>
            <person name="Dowd S."/>
        </authorList>
    </citation>
    <scope>NUCLEOTIDE SEQUENCE [LARGE SCALE GENOMIC DNA]</scope>
    <source>
        <strain evidence="6 7">NCELM</strain>
    </source>
</reference>
<evidence type="ECO:0000313" key="7">
    <source>
        <dbReference type="Proteomes" id="UP001217838"/>
    </source>
</evidence>
<dbReference type="Pfam" id="PF21943">
    <property type="entry name" value="TetR_C_46"/>
    <property type="match status" value="1"/>
</dbReference>
<gene>
    <name evidence="6" type="ORF">POL58_23740</name>
</gene>
<dbReference type="InterPro" id="IPR009057">
    <property type="entry name" value="Homeodomain-like_sf"/>
</dbReference>
<feature type="domain" description="HTH tetR-type" evidence="5">
    <location>
        <begin position="22"/>
        <end position="82"/>
    </location>
</feature>
<dbReference type="EMBL" id="JAQNDN010000013">
    <property type="protein sequence ID" value="MDC0670790.1"/>
    <property type="molecule type" value="Genomic_DNA"/>
</dbReference>
<dbReference type="InterPro" id="IPR054129">
    <property type="entry name" value="DesT_TetR_C"/>
</dbReference>
<keyword evidence="3" id="KW-0804">Transcription</keyword>
<dbReference type="RefSeq" id="WP_272000704.1">
    <property type="nucleotide sequence ID" value="NZ_JAQNDN010000013.1"/>
</dbReference>
<feature type="DNA-binding region" description="H-T-H motif" evidence="4">
    <location>
        <begin position="45"/>
        <end position="64"/>
    </location>
</feature>
<evidence type="ECO:0000256" key="2">
    <source>
        <dbReference type="ARBA" id="ARBA00023125"/>
    </source>
</evidence>